<proteinExistence type="inferred from homology"/>
<dbReference type="GO" id="GO:0016020">
    <property type="term" value="C:membrane"/>
    <property type="evidence" value="ECO:0007669"/>
    <property type="project" value="UniProtKB-SubCell"/>
</dbReference>
<name>A0ABD6F012_9BILA</name>
<evidence type="ECO:0000256" key="2">
    <source>
        <dbReference type="ARBA" id="ARBA00009816"/>
    </source>
</evidence>
<sequence>MRTLGWFDAFRENGEPSWFGENRTPVVFDLQLFALTSIFLTPLLAFLIILPGVRRQRLASTITFVLSVLVGATILTKHRDFVLPTTRI</sequence>
<dbReference type="Proteomes" id="UP001608902">
    <property type="component" value="Unassembled WGS sequence"/>
</dbReference>
<accession>A0ABD6F012</accession>
<dbReference type="PANTHER" id="PTHR31158">
    <property type="entry name" value="DUAL OXIDASE 2"/>
    <property type="match status" value="1"/>
</dbReference>
<gene>
    <name evidence="8" type="ORF">AB6A40_010553</name>
</gene>
<evidence type="ECO:0000256" key="4">
    <source>
        <dbReference type="ARBA" id="ARBA00022989"/>
    </source>
</evidence>
<evidence type="ECO:0000256" key="1">
    <source>
        <dbReference type="ARBA" id="ARBA00004141"/>
    </source>
</evidence>
<evidence type="ECO:0000256" key="6">
    <source>
        <dbReference type="ARBA" id="ARBA00023180"/>
    </source>
</evidence>
<dbReference type="EMBL" id="JBGFUD010014070">
    <property type="protein sequence ID" value="MFH4983844.1"/>
    <property type="molecule type" value="Genomic_DNA"/>
</dbReference>
<dbReference type="InterPro" id="IPR018469">
    <property type="entry name" value="Dual_oxidase_maturation_fac"/>
</dbReference>
<comment type="subcellular location">
    <subcellularLocation>
        <location evidence="1">Membrane</location>
        <topology evidence="1">Multi-pass membrane protein</topology>
    </subcellularLocation>
</comment>
<reference evidence="8 9" key="1">
    <citation type="submission" date="2024-08" db="EMBL/GenBank/DDBJ databases">
        <title>Gnathostoma spinigerum genome.</title>
        <authorList>
            <person name="Gonzalez-Bertolin B."/>
            <person name="Monzon S."/>
            <person name="Zaballos A."/>
            <person name="Jimenez P."/>
            <person name="Dekumyoy P."/>
            <person name="Varona S."/>
            <person name="Cuesta I."/>
            <person name="Sumanam S."/>
            <person name="Adisakwattana P."/>
            <person name="Gasser R.B."/>
            <person name="Hernandez-Gonzalez A."/>
            <person name="Young N.D."/>
            <person name="Perteguer M.J."/>
        </authorList>
    </citation>
    <scope>NUCLEOTIDE SEQUENCE [LARGE SCALE GENOMIC DNA]</scope>
    <source>
        <strain evidence="8">AL3</strain>
        <tissue evidence="8">Liver</tissue>
    </source>
</reference>
<dbReference type="PANTHER" id="PTHR31158:SF1">
    <property type="entry name" value="DOXA1 FACTOR-RELATED"/>
    <property type="match status" value="1"/>
</dbReference>
<keyword evidence="9" id="KW-1185">Reference proteome</keyword>
<feature type="transmembrane region" description="Helical" evidence="7">
    <location>
        <begin position="57"/>
        <end position="75"/>
    </location>
</feature>
<keyword evidence="3 7" id="KW-0812">Transmembrane</keyword>
<comment type="caution">
    <text evidence="8">The sequence shown here is derived from an EMBL/GenBank/DDBJ whole genome shotgun (WGS) entry which is preliminary data.</text>
</comment>
<dbReference type="AlphaFoldDB" id="A0ABD6F012"/>
<dbReference type="Pfam" id="PF10204">
    <property type="entry name" value="DuoxA"/>
    <property type="match status" value="1"/>
</dbReference>
<keyword evidence="4 7" id="KW-1133">Transmembrane helix</keyword>
<evidence type="ECO:0000313" key="9">
    <source>
        <dbReference type="Proteomes" id="UP001608902"/>
    </source>
</evidence>
<comment type="similarity">
    <text evidence="2">Belongs to the DUOXA family.</text>
</comment>
<evidence type="ECO:0000256" key="7">
    <source>
        <dbReference type="SAM" id="Phobius"/>
    </source>
</evidence>
<evidence type="ECO:0000256" key="3">
    <source>
        <dbReference type="ARBA" id="ARBA00022692"/>
    </source>
</evidence>
<keyword evidence="6" id="KW-0325">Glycoprotein</keyword>
<organism evidence="8 9">
    <name type="scientific">Gnathostoma spinigerum</name>
    <dbReference type="NCBI Taxonomy" id="75299"/>
    <lineage>
        <taxon>Eukaryota</taxon>
        <taxon>Metazoa</taxon>
        <taxon>Ecdysozoa</taxon>
        <taxon>Nematoda</taxon>
        <taxon>Chromadorea</taxon>
        <taxon>Rhabditida</taxon>
        <taxon>Spirurina</taxon>
        <taxon>Gnathostomatomorpha</taxon>
        <taxon>Gnathostomatoidea</taxon>
        <taxon>Gnathostomatidae</taxon>
        <taxon>Gnathostoma</taxon>
    </lineage>
</organism>
<protein>
    <submittedName>
        <fullName evidence="8">Uncharacterized protein</fullName>
    </submittedName>
</protein>
<feature type="transmembrane region" description="Helical" evidence="7">
    <location>
        <begin position="30"/>
        <end position="50"/>
    </location>
</feature>
<evidence type="ECO:0000256" key="5">
    <source>
        <dbReference type="ARBA" id="ARBA00023136"/>
    </source>
</evidence>
<keyword evidence="5 7" id="KW-0472">Membrane</keyword>
<evidence type="ECO:0000313" key="8">
    <source>
        <dbReference type="EMBL" id="MFH4983844.1"/>
    </source>
</evidence>